<protein>
    <submittedName>
        <fullName evidence="4">Uncharacterized protein</fullName>
    </submittedName>
</protein>
<dbReference type="Proteomes" id="UP000887540">
    <property type="component" value="Unplaced"/>
</dbReference>
<evidence type="ECO:0000313" key="3">
    <source>
        <dbReference type="Proteomes" id="UP000887540"/>
    </source>
</evidence>
<feature type="signal peptide" evidence="2">
    <location>
        <begin position="1"/>
        <end position="23"/>
    </location>
</feature>
<name>A0A914CN50_9BILA</name>
<feature type="compositionally biased region" description="Basic and acidic residues" evidence="1">
    <location>
        <begin position="129"/>
        <end position="139"/>
    </location>
</feature>
<proteinExistence type="predicted"/>
<dbReference type="Gene3D" id="2.10.25.10">
    <property type="entry name" value="Laminin"/>
    <property type="match status" value="1"/>
</dbReference>
<reference evidence="4" key="1">
    <citation type="submission" date="2022-11" db="UniProtKB">
        <authorList>
            <consortium name="WormBaseParasite"/>
        </authorList>
    </citation>
    <scope>IDENTIFICATION</scope>
</reference>
<evidence type="ECO:0000313" key="4">
    <source>
        <dbReference type="WBParaSite" id="ACRNAN_scaffold1259.g13650.t1"/>
    </source>
</evidence>
<feature type="chain" id="PRO_5036792029" evidence="2">
    <location>
        <begin position="24"/>
        <end position="170"/>
    </location>
</feature>
<feature type="region of interest" description="Disordered" evidence="1">
    <location>
        <begin position="119"/>
        <end position="139"/>
    </location>
</feature>
<dbReference type="WBParaSite" id="ACRNAN_scaffold1259.g13650.t1">
    <property type="protein sequence ID" value="ACRNAN_scaffold1259.g13650.t1"/>
    <property type="gene ID" value="ACRNAN_scaffold1259.g13650"/>
</dbReference>
<organism evidence="3 4">
    <name type="scientific">Acrobeloides nanus</name>
    <dbReference type="NCBI Taxonomy" id="290746"/>
    <lineage>
        <taxon>Eukaryota</taxon>
        <taxon>Metazoa</taxon>
        <taxon>Ecdysozoa</taxon>
        <taxon>Nematoda</taxon>
        <taxon>Chromadorea</taxon>
        <taxon>Rhabditida</taxon>
        <taxon>Tylenchina</taxon>
        <taxon>Cephalobomorpha</taxon>
        <taxon>Cephaloboidea</taxon>
        <taxon>Cephalobidae</taxon>
        <taxon>Acrobeloides</taxon>
    </lineage>
</organism>
<keyword evidence="3" id="KW-1185">Reference proteome</keyword>
<accession>A0A914CN50</accession>
<evidence type="ECO:0000256" key="1">
    <source>
        <dbReference type="SAM" id="MobiDB-lite"/>
    </source>
</evidence>
<dbReference type="AlphaFoldDB" id="A0A914CN50"/>
<evidence type="ECO:0000256" key="2">
    <source>
        <dbReference type="SAM" id="SignalP"/>
    </source>
</evidence>
<dbReference type="CDD" id="cd19941">
    <property type="entry name" value="TIL"/>
    <property type="match status" value="1"/>
</dbReference>
<keyword evidence="2" id="KW-0732">Signal</keyword>
<sequence>MGTLSPLTIACLLFFLCISLNHSFKLTEKERAEHRRVKRCLGCSACNECNGRNLCGVNEEWYACGACDQTCDNVLLRNRIMCTENCRQGECGCKLDRKRWCLWREPAEENMDQKLETLKAQQQRKPVHEKREADQDRRGIRDQEGIEMRLIPRGVAEASSLLVELLQGLR</sequence>